<keyword evidence="2" id="KW-1185">Reference proteome</keyword>
<gene>
    <name evidence="1" type="ORF">RA11412_0955</name>
</gene>
<evidence type="ECO:0000313" key="2">
    <source>
        <dbReference type="Proteomes" id="UP000250241"/>
    </source>
</evidence>
<accession>A0A2Z5QYD6</accession>
<protein>
    <submittedName>
        <fullName evidence="1">Uncharacterized protein</fullName>
    </submittedName>
</protein>
<dbReference type="KEGG" id="raj:RA11412_0955"/>
<proteinExistence type="predicted"/>
<sequence length="37" mass="4173">MRWRQNSCRGPVTGAVAEPSPNTFIKSYGENIQKYEG</sequence>
<name>A0A2Z5QYD6_9MICC</name>
<dbReference type="EMBL" id="AP017895">
    <property type="protein sequence ID" value="BAV87254.1"/>
    <property type="molecule type" value="Genomic_DNA"/>
</dbReference>
<evidence type="ECO:0000313" key="1">
    <source>
        <dbReference type="EMBL" id="BAV87254.1"/>
    </source>
</evidence>
<organism evidence="1 2">
    <name type="scientific">Rothia aeria</name>
    <dbReference type="NCBI Taxonomy" id="172042"/>
    <lineage>
        <taxon>Bacteria</taxon>
        <taxon>Bacillati</taxon>
        <taxon>Actinomycetota</taxon>
        <taxon>Actinomycetes</taxon>
        <taxon>Micrococcales</taxon>
        <taxon>Micrococcaceae</taxon>
        <taxon>Rothia</taxon>
    </lineage>
</organism>
<reference evidence="1 2" key="1">
    <citation type="submission" date="2016-10" db="EMBL/GenBank/DDBJ databases">
        <title>Genome sequence of Rothia aeria strain JCM11412.</title>
        <authorList>
            <person name="Nambu T."/>
        </authorList>
    </citation>
    <scope>NUCLEOTIDE SEQUENCE [LARGE SCALE GENOMIC DNA]</scope>
    <source>
        <strain evidence="1 2">JCM 11412</strain>
    </source>
</reference>
<dbReference type="AlphaFoldDB" id="A0A2Z5QYD6"/>
<dbReference type="Proteomes" id="UP000250241">
    <property type="component" value="Chromosome"/>
</dbReference>